<feature type="compositionally biased region" description="Low complexity" evidence="1">
    <location>
        <begin position="40"/>
        <end position="56"/>
    </location>
</feature>
<organism evidence="5 6">
    <name type="scientific">Spinactinospora alkalitolerans</name>
    <dbReference type="NCBI Taxonomy" id="687207"/>
    <lineage>
        <taxon>Bacteria</taxon>
        <taxon>Bacillati</taxon>
        <taxon>Actinomycetota</taxon>
        <taxon>Actinomycetes</taxon>
        <taxon>Streptosporangiales</taxon>
        <taxon>Nocardiopsidaceae</taxon>
        <taxon>Spinactinospora</taxon>
    </lineage>
</organism>
<protein>
    <recommendedName>
        <fullName evidence="4">Predicted membrane protein YciQ-like C-terminal domain-containing protein</fullName>
    </recommendedName>
</protein>
<dbReference type="EMBL" id="JACCCC010000001">
    <property type="protein sequence ID" value="NYE45119.1"/>
    <property type="molecule type" value="Genomic_DNA"/>
</dbReference>
<evidence type="ECO:0000259" key="4">
    <source>
        <dbReference type="Pfam" id="PF20990"/>
    </source>
</evidence>
<evidence type="ECO:0000256" key="1">
    <source>
        <dbReference type="SAM" id="MobiDB-lite"/>
    </source>
</evidence>
<evidence type="ECO:0000313" key="5">
    <source>
        <dbReference type="EMBL" id="NYE45119.1"/>
    </source>
</evidence>
<dbReference type="InterPro" id="IPR048389">
    <property type="entry name" value="YciQ-like_C"/>
</dbReference>
<keyword evidence="2" id="KW-0472">Membrane</keyword>
<feature type="signal peptide" evidence="3">
    <location>
        <begin position="1"/>
        <end position="39"/>
    </location>
</feature>
<keyword evidence="2" id="KW-0812">Transmembrane</keyword>
<evidence type="ECO:0000256" key="2">
    <source>
        <dbReference type="SAM" id="Phobius"/>
    </source>
</evidence>
<proteinExistence type="predicted"/>
<dbReference type="RefSeq" id="WP_179641404.1">
    <property type="nucleotide sequence ID" value="NZ_BAAAYY010000005.1"/>
</dbReference>
<dbReference type="Pfam" id="PF20990">
    <property type="entry name" value="DUF2207_C"/>
    <property type="match status" value="1"/>
</dbReference>
<sequence length="606" mass="64687">MWWVRIACGGTALRTIARSAAPVAAALAMLAVAPTAASAQPAGGPAISAGGATSAPQTHAGLPSSAAEGRSTNEISLILDGNGVLRAEERISFGGAVPEEFTRTFIVREPYDTDHDRVYEITGVSAETPEGEPIEVRTSETDTTMAVDIATAGVETAVLRYDVRGTTSDIGERLEMEWAAVGGYSAPVAETTVTVDAGQPPLALSCAAGDPRSSIYCTSSDMGGHQALIARFLQADLEAGQTLNIVVGYPPDTAPNTIILAHTWSLTSAFAITPGTASVFGLLLAVLVGGLVALIRLRARDERALRTEAAAGDSAPLLSGGEGAIRFRPPDNVHPGQIGTLIDEQADVVDITATVVDLAVRGHLTIEELPHEHFTSVDWQLVKRPSPEDDELLHYERLLLDALFHNRDEVKLSELGDNFASRLAGVRDELYSDMVRLKWFARRPNLERNRWTTLGIALTVLGVLLTVVLAAFTHAAFTGLAVVIAGAAVTVGAQYMPAKTKLGSAVFAHTLGFRAYLLRADADDVPSDRRVPLFSRYLPYAIIFDNVERWAQILATAGSAELDGGGLPWYHGPEEWRLNDFADSIKTFTLTLSGVISNTRQFRTLS</sequence>
<dbReference type="Proteomes" id="UP000589036">
    <property type="component" value="Unassembled WGS sequence"/>
</dbReference>
<keyword evidence="2" id="KW-1133">Transmembrane helix</keyword>
<accession>A0A852TME3</accession>
<evidence type="ECO:0000313" key="6">
    <source>
        <dbReference type="Proteomes" id="UP000589036"/>
    </source>
</evidence>
<reference evidence="5 6" key="1">
    <citation type="submission" date="2020-07" db="EMBL/GenBank/DDBJ databases">
        <title>Sequencing the genomes of 1000 actinobacteria strains.</title>
        <authorList>
            <person name="Klenk H.-P."/>
        </authorList>
    </citation>
    <scope>NUCLEOTIDE SEQUENCE [LARGE SCALE GENOMIC DNA]</scope>
    <source>
        <strain evidence="5 6">CXB654</strain>
    </source>
</reference>
<comment type="caution">
    <text evidence="5">The sequence shown here is derived from an EMBL/GenBank/DDBJ whole genome shotgun (WGS) entry which is preliminary data.</text>
</comment>
<keyword evidence="3" id="KW-0732">Signal</keyword>
<keyword evidence="6" id="KW-1185">Reference proteome</keyword>
<feature type="chain" id="PRO_5032374944" description="Predicted membrane protein YciQ-like C-terminal domain-containing protein" evidence="3">
    <location>
        <begin position="40"/>
        <end position="606"/>
    </location>
</feature>
<feature type="domain" description="Predicted membrane protein YciQ-like C-terminal" evidence="4">
    <location>
        <begin position="327"/>
        <end position="552"/>
    </location>
</feature>
<dbReference type="AlphaFoldDB" id="A0A852TME3"/>
<feature type="transmembrane region" description="Helical" evidence="2">
    <location>
        <begin position="451"/>
        <end position="471"/>
    </location>
</feature>
<gene>
    <name evidence="5" type="ORF">HDA32_000239</name>
</gene>
<name>A0A852TME3_9ACTN</name>
<evidence type="ECO:0000256" key="3">
    <source>
        <dbReference type="SAM" id="SignalP"/>
    </source>
</evidence>
<feature type="region of interest" description="Disordered" evidence="1">
    <location>
        <begin position="40"/>
        <end position="68"/>
    </location>
</feature>
<feature type="transmembrane region" description="Helical" evidence="2">
    <location>
        <begin position="477"/>
        <end position="496"/>
    </location>
</feature>
<feature type="transmembrane region" description="Helical" evidence="2">
    <location>
        <begin position="277"/>
        <end position="297"/>
    </location>
</feature>